<keyword evidence="2" id="KW-0520">NAD</keyword>
<dbReference type="EMBL" id="KV454489">
    <property type="protein sequence ID" value="ODV58887.1"/>
    <property type="molecule type" value="Genomic_DNA"/>
</dbReference>
<dbReference type="FunCoup" id="A0A1D2VBP9">
    <property type="interactions" value="28"/>
</dbReference>
<dbReference type="OrthoDB" id="298012at2759"/>
<dbReference type="PANTHER" id="PTHR10996:SF178">
    <property type="entry name" value="2-HYDROXYACID DEHYDROGENASE YGL185C-RELATED"/>
    <property type="match status" value="1"/>
</dbReference>
<dbReference type="SUPFAM" id="SSF51735">
    <property type="entry name" value="NAD(P)-binding Rossmann-fold domains"/>
    <property type="match status" value="1"/>
</dbReference>
<dbReference type="STRING" id="1344418.A0A1D2VBP9"/>
<reference evidence="5" key="1">
    <citation type="submission" date="2016-05" db="EMBL/GenBank/DDBJ databases">
        <title>Comparative genomics of biotechnologically important yeasts.</title>
        <authorList>
            <consortium name="DOE Joint Genome Institute"/>
            <person name="Riley R."/>
            <person name="Haridas S."/>
            <person name="Wolfe K.H."/>
            <person name="Lopes M.R."/>
            <person name="Hittinger C.T."/>
            <person name="Goker M."/>
            <person name="Salamov A."/>
            <person name="Wisecaver J."/>
            <person name="Long T.M."/>
            <person name="Aerts A.L."/>
            <person name="Barry K."/>
            <person name="Choi C."/>
            <person name="Clum A."/>
            <person name="Coughlan A.Y."/>
            <person name="Deshpande S."/>
            <person name="Douglass A.P."/>
            <person name="Hanson S.J."/>
            <person name="Klenk H.-P."/>
            <person name="Labutti K."/>
            <person name="Lapidus A."/>
            <person name="Lindquist E."/>
            <person name="Lipzen A."/>
            <person name="Meier-Kolthoff J.P."/>
            <person name="Ohm R.A."/>
            <person name="Otillar R.P."/>
            <person name="Pangilinan J."/>
            <person name="Peng Y."/>
            <person name="Rokas A."/>
            <person name="Rosa C.A."/>
            <person name="Scheuner C."/>
            <person name="Sibirny A.A."/>
            <person name="Slot J.C."/>
            <person name="Stielow J.B."/>
            <person name="Sun H."/>
            <person name="Kurtzman C.P."/>
            <person name="Blackwell M."/>
            <person name="Grigoriev I.V."/>
            <person name="Jeffries T.W."/>
        </authorList>
    </citation>
    <scope>NUCLEOTIDE SEQUENCE [LARGE SCALE GENOMIC DNA]</scope>
    <source>
        <strain evidence="5">DSM 1968</strain>
    </source>
</reference>
<dbReference type="AlphaFoldDB" id="A0A1D2VBP9"/>
<evidence type="ECO:0000313" key="4">
    <source>
        <dbReference type="EMBL" id="ODV58887.1"/>
    </source>
</evidence>
<dbReference type="InterPro" id="IPR050223">
    <property type="entry name" value="D-isomer_2-hydroxyacid_DH"/>
</dbReference>
<protein>
    <submittedName>
        <fullName evidence="4">NAD(P)-binding protein</fullName>
    </submittedName>
</protein>
<dbReference type="GO" id="GO:0030267">
    <property type="term" value="F:glyoxylate reductase (NADPH) activity"/>
    <property type="evidence" value="ECO:0007669"/>
    <property type="project" value="TreeGrafter"/>
</dbReference>
<dbReference type="PANTHER" id="PTHR10996">
    <property type="entry name" value="2-HYDROXYACID DEHYDROGENASE-RELATED"/>
    <property type="match status" value="1"/>
</dbReference>
<dbReference type="InterPro" id="IPR036291">
    <property type="entry name" value="NAD(P)-bd_dom_sf"/>
</dbReference>
<evidence type="ECO:0000256" key="2">
    <source>
        <dbReference type="ARBA" id="ARBA00023027"/>
    </source>
</evidence>
<proteinExistence type="predicted"/>
<dbReference type="RefSeq" id="XP_020045194.1">
    <property type="nucleotide sequence ID" value="XM_020195110.1"/>
</dbReference>
<sequence>MKPGVLIIGKVDQNEESFIRFSNLFNIILYNFKSKSLLIHDFNTIYKTTNISALWLSHGEFDLDLYNSLPKDLKCIVLCSIGYDRYDLNLLKKKNIILCNRSNLGSNDVADLTLYHTLSAFRFFPIFEKNLRLYKNTIDSRLIMSIDNDNNSSKSNNKYFALGDQCYSQLVHSPKNKIAGIVGLGQIGKQIAIRLNSLGMSLHYHQRNKLSPSNYSLLIKKFIPTNNNSLPLTYHQDLSSLLKISDIIILALPLNNNSLNLINKDNLSLCKENVKIINISRGKIINEQDVIDFLDQGKIGYLSLDVFHDENNINKRLIFDKKNNQRYNVSLTPHIGSSTYDQVLQSYKLCQDNIIDIVLNDGNGLSPVNA</sequence>
<feature type="domain" description="D-isomer specific 2-hydroxyacid dehydrogenase NAD-binding" evidence="3">
    <location>
        <begin position="170"/>
        <end position="336"/>
    </location>
</feature>
<evidence type="ECO:0000256" key="1">
    <source>
        <dbReference type="ARBA" id="ARBA00023002"/>
    </source>
</evidence>
<dbReference type="Pfam" id="PF02826">
    <property type="entry name" value="2-Hacid_dh_C"/>
    <property type="match status" value="1"/>
</dbReference>
<accession>A0A1D2VBP9</accession>
<keyword evidence="5" id="KW-1185">Reference proteome</keyword>
<dbReference type="GO" id="GO:0005829">
    <property type="term" value="C:cytosol"/>
    <property type="evidence" value="ECO:0007669"/>
    <property type="project" value="TreeGrafter"/>
</dbReference>
<dbReference type="GO" id="GO:0051287">
    <property type="term" value="F:NAD binding"/>
    <property type="evidence" value="ECO:0007669"/>
    <property type="project" value="InterPro"/>
</dbReference>
<evidence type="ECO:0000313" key="5">
    <source>
        <dbReference type="Proteomes" id="UP000095038"/>
    </source>
</evidence>
<dbReference type="GO" id="GO:0016618">
    <property type="term" value="F:hydroxypyruvate reductase [NAD(P)H] activity"/>
    <property type="evidence" value="ECO:0007669"/>
    <property type="project" value="TreeGrafter"/>
</dbReference>
<organism evidence="4 5">
    <name type="scientific">Ascoidea rubescens DSM 1968</name>
    <dbReference type="NCBI Taxonomy" id="1344418"/>
    <lineage>
        <taxon>Eukaryota</taxon>
        <taxon>Fungi</taxon>
        <taxon>Dikarya</taxon>
        <taxon>Ascomycota</taxon>
        <taxon>Saccharomycotina</taxon>
        <taxon>Saccharomycetes</taxon>
        <taxon>Ascoideaceae</taxon>
        <taxon>Ascoidea</taxon>
    </lineage>
</organism>
<evidence type="ECO:0000259" key="3">
    <source>
        <dbReference type="Pfam" id="PF02826"/>
    </source>
</evidence>
<name>A0A1D2VBP9_9ASCO</name>
<dbReference type="Proteomes" id="UP000095038">
    <property type="component" value="Unassembled WGS sequence"/>
</dbReference>
<dbReference type="InterPro" id="IPR006140">
    <property type="entry name" value="D-isomer_DH_NAD-bd"/>
</dbReference>
<dbReference type="GeneID" id="30968746"/>
<gene>
    <name evidence="4" type="ORF">ASCRUDRAFT_92877</name>
</gene>
<dbReference type="Gene3D" id="3.40.50.720">
    <property type="entry name" value="NAD(P)-binding Rossmann-like Domain"/>
    <property type="match status" value="2"/>
</dbReference>
<dbReference type="InParanoid" id="A0A1D2VBP9"/>
<keyword evidence="1" id="KW-0560">Oxidoreductase</keyword>
<dbReference type="SUPFAM" id="SSF52283">
    <property type="entry name" value="Formate/glycerate dehydrogenase catalytic domain-like"/>
    <property type="match status" value="1"/>
</dbReference>